<organism evidence="2">
    <name type="scientific">Vairimorpha ceranae (strain BRL01)</name>
    <name type="common">Microsporidian parasite</name>
    <name type="synonym">Nosema ceranae</name>
    <dbReference type="NCBI Taxonomy" id="578460"/>
    <lineage>
        <taxon>Eukaryota</taxon>
        <taxon>Fungi</taxon>
        <taxon>Fungi incertae sedis</taxon>
        <taxon>Microsporidia</taxon>
        <taxon>Nosematidae</taxon>
        <taxon>Vairimorpha</taxon>
    </lineage>
</organism>
<dbReference type="OrthoDB" id="2193322at2759"/>
<accession>C4V6S0</accession>
<dbReference type="VEuPathDB" id="MicrosporidiaDB:NCER_100114"/>
<dbReference type="AlphaFoldDB" id="C4V6S0"/>
<dbReference type="Proteomes" id="UP000009082">
    <property type="component" value="Unassembled WGS sequence"/>
</dbReference>
<protein>
    <submittedName>
        <fullName evidence="1">Uncharacterized protein</fullName>
    </submittedName>
</protein>
<gene>
    <name evidence="1" type="ORF">NCER_100114</name>
</gene>
<name>C4V6S0_VAIC1</name>
<dbReference type="OMA" id="SIMSEYQ"/>
<proteinExistence type="predicted"/>
<dbReference type="EMBL" id="ACOL01000004">
    <property type="protein sequence ID" value="EEQ83068.1"/>
    <property type="molecule type" value="Genomic_DNA"/>
</dbReference>
<evidence type="ECO:0000313" key="1">
    <source>
        <dbReference type="EMBL" id="EEQ83068.1"/>
    </source>
</evidence>
<evidence type="ECO:0000313" key="2">
    <source>
        <dbReference type="Proteomes" id="UP000009082"/>
    </source>
</evidence>
<dbReference type="HOGENOM" id="CLU_2050297_0_0_1"/>
<sequence length="120" mass="14382">MISKLNFVSNLHKRVNIISEIQFKITAVNFKETKTYPFMEDNFSFDFPELNNLPSFYAQENFEDENNLNVNKNAAENEVNEKNCNILKIYEYLNNDLEQDEVLIEKLRKFEEKLDKYIKN</sequence>
<reference evidence="2" key="1">
    <citation type="journal article" date="2009" name="PLoS Pathog.">
        <title>Genomic analyses of the microsporidian Nosema ceranae, an emergent pathogen of honey bees.</title>
        <authorList>
            <person name="Cornman R.S."/>
            <person name="Chen Y.P."/>
            <person name="Schatz M.C."/>
            <person name="Street C."/>
            <person name="Zhao Y."/>
            <person name="Desany B."/>
            <person name="Egholm M."/>
            <person name="Hutchison S."/>
            <person name="Pettis J.S."/>
            <person name="Lipkin W.I."/>
            <person name="Evans J.D."/>
        </authorList>
    </citation>
    <scope>NUCLEOTIDE SEQUENCE [LARGE SCALE GENOMIC DNA]</scope>
    <source>
        <strain evidence="2">BRL01</strain>
    </source>
</reference>
<dbReference type="InParanoid" id="C4V6S0"/>
<dbReference type="KEGG" id="nce:NCER_100114"/>